<feature type="region of interest" description="Disordered" evidence="1">
    <location>
        <begin position="1"/>
        <end position="23"/>
    </location>
</feature>
<proteinExistence type="predicted"/>
<reference evidence="3 4" key="1">
    <citation type="submission" date="2013-09" db="EMBL/GenBank/DDBJ databases">
        <title>Whole genome shotgun sequence of Vibrio proteolyticus NBRC 13287.</title>
        <authorList>
            <person name="Isaki S."/>
            <person name="Hosoyama A."/>
            <person name="Numata M."/>
            <person name="Hashimoto M."/>
            <person name="Hosoyama Y."/>
            <person name="Tsuchikane K."/>
            <person name="Noguchi M."/>
            <person name="Hirakata S."/>
            <person name="Ichikawa N."/>
            <person name="Ohji S."/>
            <person name="Yamazoe A."/>
            <person name="Fujita N."/>
        </authorList>
    </citation>
    <scope>NUCLEOTIDE SEQUENCE [LARGE SCALE GENOMIC DNA]</scope>
    <source>
        <strain evidence="3 4">NBRC 13287</strain>
    </source>
</reference>
<name>U3BND2_VIBPR</name>
<dbReference type="Proteomes" id="UP000016570">
    <property type="component" value="Unassembled WGS sequence"/>
</dbReference>
<accession>U3BND2</accession>
<keyword evidence="2" id="KW-1133">Transmembrane helix</keyword>
<dbReference type="AlphaFoldDB" id="U3BND2"/>
<evidence type="ECO:0000256" key="2">
    <source>
        <dbReference type="SAM" id="Phobius"/>
    </source>
</evidence>
<evidence type="ECO:0000313" key="3">
    <source>
        <dbReference type="EMBL" id="GAD68088.1"/>
    </source>
</evidence>
<keyword evidence="2" id="KW-0472">Membrane</keyword>
<protein>
    <submittedName>
        <fullName evidence="3">Uncharacterized protein</fullName>
    </submittedName>
</protein>
<gene>
    <name evidence="3" type="ORF">VPR01S_11_00810</name>
</gene>
<organism evidence="3 4">
    <name type="scientific">Vibrio proteolyticus NBRC 13287</name>
    <dbReference type="NCBI Taxonomy" id="1219065"/>
    <lineage>
        <taxon>Bacteria</taxon>
        <taxon>Pseudomonadati</taxon>
        <taxon>Pseudomonadota</taxon>
        <taxon>Gammaproteobacteria</taxon>
        <taxon>Vibrionales</taxon>
        <taxon>Vibrionaceae</taxon>
        <taxon>Vibrio</taxon>
    </lineage>
</organism>
<keyword evidence="4" id="KW-1185">Reference proteome</keyword>
<keyword evidence="2" id="KW-0812">Transmembrane</keyword>
<feature type="transmembrane region" description="Helical" evidence="2">
    <location>
        <begin position="71"/>
        <end position="89"/>
    </location>
</feature>
<sequence length="90" mass="10444">MAVTRRDPVPHHGYDEENDFTTDQRRRYTQVANTAVKRRQEQDEIPVHKRKRAAVIRRAKRINRSSHKVKYALAMLAILAVGLSVMYLSG</sequence>
<comment type="caution">
    <text evidence="3">The sequence shown here is derived from an EMBL/GenBank/DDBJ whole genome shotgun (WGS) entry which is preliminary data.</text>
</comment>
<dbReference type="RefSeq" id="WP_021706059.1">
    <property type="nucleotide sequence ID" value="NZ_BATJ01000011.1"/>
</dbReference>
<feature type="compositionally biased region" description="Basic and acidic residues" evidence="1">
    <location>
        <begin position="1"/>
        <end position="15"/>
    </location>
</feature>
<dbReference type="EMBL" id="BATJ01000011">
    <property type="protein sequence ID" value="GAD68088.1"/>
    <property type="molecule type" value="Genomic_DNA"/>
</dbReference>
<evidence type="ECO:0000313" key="4">
    <source>
        <dbReference type="Proteomes" id="UP000016570"/>
    </source>
</evidence>
<evidence type="ECO:0000256" key="1">
    <source>
        <dbReference type="SAM" id="MobiDB-lite"/>
    </source>
</evidence>